<evidence type="ECO:0000313" key="2">
    <source>
        <dbReference type="EMBL" id="MFC4670802.1"/>
    </source>
</evidence>
<dbReference type="InterPro" id="IPR041726">
    <property type="entry name" value="ACAD10_11_N"/>
</dbReference>
<dbReference type="PANTHER" id="PTHR21310:SF40">
    <property type="entry name" value="AMINOGLYCOSIDE PHOSPHOTRANSFERASE DOMAIN-CONTAINING PROTEIN-RELATED"/>
    <property type="match status" value="1"/>
</dbReference>
<comment type="caution">
    <text evidence="2">The sequence shown here is derived from an EMBL/GenBank/DDBJ whole genome shotgun (WGS) entry which is preliminary data.</text>
</comment>
<dbReference type="PANTHER" id="PTHR21310">
    <property type="entry name" value="AMINOGLYCOSIDE PHOSPHOTRANSFERASE-RELATED-RELATED"/>
    <property type="match status" value="1"/>
</dbReference>
<organism evidence="2 3">
    <name type="scientific">Seohaeicola nanhaiensis</name>
    <dbReference type="NCBI Taxonomy" id="1387282"/>
    <lineage>
        <taxon>Bacteria</taxon>
        <taxon>Pseudomonadati</taxon>
        <taxon>Pseudomonadota</taxon>
        <taxon>Alphaproteobacteria</taxon>
        <taxon>Rhodobacterales</taxon>
        <taxon>Roseobacteraceae</taxon>
        <taxon>Seohaeicola</taxon>
    </lineage>
</organism>
<sequence>MRDESGTCARLPVWRTDGLADRLAAYLTDQMREPVTVSALKRFTAGLSWVTVLFVMQPASGAAREAILRIGDPNGLLAPYSTLPEYLTFTTLNAETVVPVPRVLWHSDDPATFGAPFLIVTRLRGETLLPRWPGAENEVPYPYAKQVTEDFATHLAAIHGCAWRGTPIEALTPGATVETCTHMEIDRWSTHAAGPSGGLEDNAMRYAAGWLHAHAPTSDEVVLLHGDYRVGNFLVDDGRISGLLDWELTHLGDPHEDLAWAAMRTFGGTRTTLSGLLDLQAFQERYAAASGRQVDQHRVRYFQVLGQFKMASMLVGTEQRLRNGDLHDIRLAVMALQKATTLMGMLKMIEIAA</sequence>
<dbReference type="Pfam" id="PF01636">
    <property type="entry name" value="APH"/>
    <property type="match status" value="1"/>
</dbReference>
<dbReference type="InterPro" id="IPR011009">
    <property type="entry name" value="Kinase-like_dom_sf"/>
</dbReference>
<dbReference type="SUPFAM" id="SSF56112">
    <property type="entry name" value="Protein kinase-like (PK-like)"/>
    <property type="match status" value="1"/>
</dbReference>
<reference evidence="3" key="1">
    <citation type="journal article" date="2019" name="Int. J. Syst. Evol. Microbiol.">
        <title>The Global Catalogue of Microorganisms (GCM) 10K type strain sequencing project: providing services to taxonomists for standard genome sequencing and annotation.</title>
        <authorList>
            <consortium name="The Broad Institute Genomics Platform"/>
            <consortium name="The Broad Institute Genome Sequencing Center for Infectious Disease"/>
            <person name="Wu L."/>
            <person name="Ma J."/>
        </authorList>
    </citation>
    <scope>NUCLEOTIDE SEQUENCE [LARGE SCALE GENOMIC DNA]</scope>
    <source>
        <strain evidence="3">CGMCC 4.7283</strain>
    </source>
</reference>
<dbReference type="InterPro" id="IPR051678">
    <property type="entry name" value="AGP_Transferase"/>
</dbReference>
<dbReference type="EMBL" id="JBHSGI010000031">
    <property type="protein sequence ID" value="MFC4670802.1"/>
    <property type="molecule type" value="Genomic_DNA"/>
</dbReference>
<dbReference type="InterPro" id="IPR002575">
    <property type="entry name" value="Aminoglycoside_PTrfase"/>
</dbReference>
<dbReference type="CDD" id="cd05154">
    <property type="entry name" value="ACAD10_11_N-like"/>
    <property type="match status" value="1"/>
</dbReference>
<evidence type="ECO:0000259" key="1">
    <source>
        <dbReference type="Pfam" id="PF01636"/>
    </source>
</evidence>
<proteinExistence type="predicted"/>
<feature type="domain" description="Aminoglycoside phosphotransferase" evidence="1">
    <location>
        <begin position="63"/>
        <end position="289"/>
    </location>
</feature>
<dbReference type="Gene3D" id="3.90.1200.10">
    <property type="match status" value="1"/>
</dbReference>
<accession>A0ABV9KKV3</accession>
<name>A0ABV9KKV3_9RHOB</name>
<dbReference type="Gene3D" id="3.30.200.20">
    <property type="entry name" value="Phosphorylase Kinase, domain 1"/>
    <property type="match status" value="1"/>
</dbReference>
<gene>
    <name evidence="2" type="ORF">ACFO5X_19805</name>
</gene>
<dbReference type="RefSeq" id="WP_380720228.1">
    <property type="nucleotide sequence ID" value="NZ_JBHSGI010000031.1"/>
</dbReference>
<dbReference type="Proteomes" id="UP001595973">
    <property type="component" value="Unassembled WGS sequence"/>
</dbReference>
<evidence type="ECO:0000313" key="3">
    <source>
        <dbReference type="Proteomes" id="UP001595973"/>
    </source>
</evidence>
<keyword evidence="3" id="KW-1185">Reference proteome</keyword>
<protein>
    <submittedName>
        <fullName evidence="2">Phosphotransferase family protein</fullName>
    </submittedName>
</protein>